<dbReference type="EMBL" id="JBIBEG010000001">
    <property type="protein sequence ID" value="MFF5895463.1"/>
    <property type="molecule type" value="Genomic_DNA"/>
</dbReference>
<protein>
    <recommendedName>
        <fullName evidence="4">Secreted protein</fullName>
    </recommendedName>
</protein>
<dbReference type="PROSITE" id="PS51318">
    <property type="entry name" value="TAT"/>
    <property type="match status" value="1"/>
</dbReference>
<feature type="signal peptide" evidence="1">
    <location>
        <begin position="1"/>
        <end position="31"/>
    </location>
</feature>
<gene>
    <name evidence="2" type="ORF">ACFY8O_05975</name>
</gene>
<evidence type="ECO:0000313" key="3">
    <source>
        <dbReference type="Proteomes" id="UP001602322"/>
    </source>
</evidence>
<evidence type="ECO:0000313" key="2">
    <source>
        <dbReference type="EMBL" id="MFF5895463.1"/>
    </source>
</evidence>
<name>A0ABW6X069_9ACTN</name>
<organism evidence="2 3">
    <name type="scientific">Streptomyces argenteolus</name>
    <dbReference type="NCBI Taxonomy" id="67274"/>
    <lineage>
        <taxon>Bacteria</taxon>
        <taxon>Bacillati</taxon>
        <taxon>Actinomycetota</taxon>
        <taxon>Actinomycetes</taxon>
        <taxon>Kitasatosporales</taxon>
        <taxon>Streptomycetaceae</taxon>
        <taxon>Streptomyces</taxon>
    </lineage>
</organism>
<feature type="chain" id="PRO_5045577156" description="Secreted protein" evidence="1">
    <location>
        <begin position="32"/>
        <end position="424"/>
    </location>
</feature>
<dbReference type="Proteomes" id="UP001602322">
    <property type="component" value="Unassembled WGS sequence"/>
</dbReference>
<dbReference type="InterPro" id="IPR006311">
    <property type="entry name" value="TAT_signal"/>
</dbReference>
<keyword evidence="3" id="KW-1185">Reference proteome</keyword>
<evidence type="ECO:0008006" key="4">
    <source>
        <dbReference type="Google" id="ProtNLM"/>
    </source>
</evidence>
<proteinExistence type="predicted"/>
<dbReference type="RefSeq" id="WP_387899213.1">
    <property type="nucleotide sequence ID" value="NZ_JBIBEG010000001.1"/>
</dbReference>
<comment type="caution">
    <text evidence="2">The sequence shown here is derived from an EMBL/GenBank/DDBJ whole genome shotgun (WGS) entry which is preliminary data.</text>
</comment>
<evidence type="ECO:0000256" key="1">
    <source>
        <dbReference type="SAM" id="SignalP"/>
    </source>
</evidence>
<accession>A0ABW6X069</accession>
<sequence length="424" mass="44396">MPELTRRSLLRSTAALAALPAVLLTPRPATAQAGGSDAPPTWSAQPLPFTDATPVGAVNMGQGRTWAAGFTLRLEGKVTRFTPVVAERATADGAWTPVEAATEAASTVSSRVNAIDAAGPGDVWLVGDDASALDGRIHTQHYDGARWSVVPAGLPEKAESAALLDVDTGSGGTWAVGVAQIEVSRTWNEEKGVWITESRQAGIARHFDGTAWRDMPLPDLPGDLWYLNAVQAVSADDVWAAGYDGDSGRPLLMHHDGTSWRKVTAPGVTDRPGHAQGLAVTPGGEVWLVGEDWSPADGTTRALVARHDGTKWRRTAVPDIRARLFGVTPVPGRGIVVVGQTLGERREAIAWQWDPAVEGGVNGTAGGRWTMLGLPQPAGTGLPETTENTARAVVADRGGLTVLGTSVALGSEPQPFAAVRRGGR</sequence>
<reference evidence="2 3" key="1">
    <citation type="submission" date="2024-10" db="EMBL/GenBank/DDBJ databases">
        <title>The Natural Products Discovery Center: Release of the First 8490 Sequenced Strains for Exploring Actinobacteria Biosynthetic Diversity.</title>
        <authorList>
            <person name="Kalkreuter E."/>
            <person name="Kautsar S.A."/>
            <person name="Yang D."/>
            <person name="Bader C.D."/>
            <person name="Teijaro C.N."/>
            <person name="Fluegel L."/>
            <person name="Davis C.M."/>
            <person name="Simpson J.R."/>
            <person name="Lauterbach L."/>
            <person name="Steele A.D."/>
            <person name="Gui C."/>
            <person name="Meng S."/>
            <person name="Li G."/>
            <person name="Viehrig K."/>
            <person name="Ye F."/>
            <person name="Su P."/>
            <person name="Kiefer A.F."/>
            <person name="Nichols A."/>
            <person name="Cepeda A.J."/>
            <person name="Yan W."/>
            <person name="Fan B."/>
            <person name="Jiang Y."/>
            <person name="Adhikari A."/>
            <person name="Zheng C.-J."/>
            <person name="Schuster L."/>
            <person name="Cowan T.M."/>
            <person name="Smanski M.J."/>
            <person name="Chevrette M.G."/>
            <person name="De Carvalho L.P.S."/>
            <person name="Shen B."/>
        </authorList>
    </citation>
    <scope>NUCLEOTIDE SEQUENCE [LARGE SCALE GENOMIC DNA]</scope>
    <source>
        <strain evidence="2 3">NPDC012540</strain>
    </source>
</reference>
<keyword evidence="1" id="KW-0732">Signal</keyword>